<evidence type="ECO:0000313" key="2">
    <source>
        <dbReference type="Proteomes" id="UP001219956"/>
    </source>
</evidence>
<dbReference type="InterPro" id="IPR011051">
    <property type="entry name" value="RmlC_Cupin_sf"/>
</dbReference>
<dbReference type="PANTHER" id="PTHR37943">
    <property type="entry name" value="PROTEIN VES"/>
    <property type="match status" value="1"/>
</dbReference>
<keyword evidence="2" id="KW-1185">Reference proteome</keyword>
<dbReference type="Gene3D" id="2.60.120.10">
    <property type="entry name" value="Jelly Rolls"/>
    <property type="match status" value="1"/>
</dbReference>
<protein>
    <submittedName>
        <fullName evidence="1">HutD family protein</fullName>
    </submittedName>
</protein>
<dbReference type="CDD" id="cd20293">
    <property type="entry name" value="cupin_HutD_N"/>
    <property type="match status" value="1"/>
</dbReference>
<sequence length="192" mass="20230">MHIIRLQDCPPSTWKNGGGSTRQLLAYPPGASLDSFTYRVSVAEVDSDGPFSHFAGVDRSLAILEGDGLALMNGAQLFGTLLAGQPPLAFDGALPLAGLRLGGKVRDFNVMSRRGLARHQCQLRVLAAGSHSLTLPALSLLFVASGQLQWAGHTLHSMEAAWLDEAAEATLHCAQATTLLLASFTLTDGSHG</sequence>
<dbReference type="RefSeq" id="WP_272751026.1">
    <property type="nucleotide sequence ID" value="NZ_JAQQLF010000006.1"/>
</dbReference>
<comment type="caution">
    <text evidence="1">The sequence shown here is derived from an EMBL/GenBank/DDBJ whole genome shotgun (WGS) entry which is preliminary data.</text>
</comment>
<dbReference type="Proteomes" id="UP001219956">
    <property type="component" value="Unassembled WGS sequence"/>
</dbReference>
<dbReference type="Pfam" id="PF05962">
    <property type="entry name" value="HutD"/>
    <property type="match status" value="1"/>
</dbReference>
<dbReference type="EMBL" id="JAQQLF010000006">
    <property type="protein sequence ID" value="MDC7716629.1"/>
    <property type="molecule type" value="Genomic_DNA"/>
</dbReference>
<name>A0ABT5IYD5_9NEIS</name>
<evidence type="ECO:0000313" key="1">
    <source>
        <dbReference type="EMBL" id="MDC7716629.1"/>
    </source>
</evidence>
<dbReference type="InterPro" id="IPR014710">
    <property type="entry name" value="RmlC-like_jellyroll"/>
</dbReference>
<dbReference type="SUPFAM" id="SSF51182">
    <property type="entry name" value="RmlC-like cupins"/>
    <property type="match status" value="1"/>
</dbReference>
<organism evidence="1 2">
    <name type="scientific">Vogesella aquatica</name>
    <dbReference type="NCBI Taxonomy" id="2984206"/>
    <lineage>
        <taxon>Bacteria</taxon>
        <taxon>Pseudomonadati</taxon>
        <taxon>Pseudomonadota</taxon>
        <taxon>Betaproteobacteria</taxon>
        <taxon>Neisseriales</taxon>
        <taxon>Chromobacteriaceae</taxon>
        <taxon>Vogesella</taxon>
    </lineage>
</organism>
<gene>
    <name evidence="1" type="ORF">PQU95_05305</name>
</gene>
<proteinExistence type="predicted"/>
<dbReference type="InterPro" id="IPR010282">
    <property type="entry name" value="Uncharacterised_HutD/Ves"/>
</dbReference>
<reference evidence="1 2" key="1">
    <citation type="submission" date="2023-01" db="EMBL/GenBank/DDBJ databases">
        <title>Novel species of the genus Vogesella isolated from rivers.</title>
        <authorList>
            <person name="Lu H."/>
        </authorList>
    </citation>
    <scope>NUCLEOTIDE SEQUENCE [LARGE SCALE GENOMIC DNA]</scope>
    <source>
        <strain evidence="1 2">DC21W</strain>
    </source>
</reference>
<accession>A0ABT5IYD5</accession>
<dbReference type="PANTHER" id="PTHR37943:SF1">
    <property type="entry name" value="PROTEIN VES"/>
    <property type="match status" value="1"/>
</dbReference>